<dbReference type="GO" id="GO:0003677">
    <property type="term" value="F:DNA binding"/>
    <property type="evidence" value="ECO:0007669"/>
    <property type="project" value="InterPro"/>
</dbReference>
<dbReference type="Pfam" id="PF04014">
    <property type="entry name" value="MazE_antitoxin"/>
    <property type="match status" value="1"/>
</dbReference>
<protein>
    <recommendedName>
        <fullName evidence="1">SpoVT-AbrB domain-containing protein</fullName>
    </recommendedName>
</protein>
<dbReference type="AlphaFoldDB" id="A0A147JWP2"/>
<evidence type="ECO:0000313" key="2">
    <source>
        <dbReference type="EMBL" id="KUO40903.1"/>
    </source>
</evidence>
<dbReference type="GO" id="GO:0030643">
    <property type="term" value="P:intracellular phosphate ion homeostasis"/>
    <property type="evidence" value="ECO:0007669"/>
    <property type="project" value="InterPro"/>
</dbReference>
<reference evidence="2 3" key="1">
    <citation type="journal article" date="2016" name="Nat. Microbiol.">
        <title>Genomic inference of the metabolism of cosmopolitan subsurface Archaea, Hadesarchaea.</title>
        <authorList>
            <person name="Baker B.J."/>
            <person name="Saw J.H."/>
            <person name="Lind A.E."/>
            <person name="Lazar C.S."/>
            <person name="Hinrichs K.-U."/>
            <person name="Teske A.P."/>
            <person name="Ettema T.J."/>
        </authorList>
    </citation>
    <scope>NUCLEOTIDE SEQUENCE [LARGE SCALE GENOMIC DNA]</scope>
</reference>
<dbReference type="STRING" id="1776334.APZ16_05670"/>
<dbReference type="InterPro" id="IPR026022">
    <property type="entry name" value="PhoU_dom"/>
</dbReference>
<dbReference type="Proteomes" id="UP000074294">
    <property type="component" value="Unassembled WGS sequence"/>
</dbReference>
<dbReference type="Gene3D" id="1.20.58.220">
    <property type="entry name" value="Phosphate transport system protein phou homolog 2, domain 2"/>
    <property type="match status" value="2"/>
</dbReference>
<dbReference type="InterPro" id="IPR038078">
    <property type="entry name" value="PhoU-like_sf"/>
</dbReference>
<dbReference type="InterPro" id="IPR007159">
    <property type="entry name" value="SpoVT-AbrB_dom"/>
</dbReference>
<dbReference type="SUPFAM" id="SSF109755">
    <property type="entry name" value="PhoU-like"/>
    <property type="match status" value="1"/>
</dbReference>
<dbReference type="EMBL" id="LQMQ01000032">
    <property type="protein sequence ID" value="KUO40903.1"/>
    <property type="molecule type" value="Genomic_DNA"/>
</dbReference>
<dbReference type="Pfam" id="PF01895">
    <property type="entry name" value="PhoU"/>
    <property type="match status" value="2"/>
</dbReference>
<organism evidence="2 3">
    <name type="scientific">Hadarchaeum yellowstonense</name>
    <dbReference type="NCBI Taxonomy" id="1776334"/>
    <lineage>
        <taxon>Archaea</taxon>
        <taxon>Methanobacteriati</taxon>
        <taxon>Candidatus Hadarchaeota</taxon>
        <taxon>Candidatus Hadarchaeia</taxon>
        <taxon>Candidatus Hadarchaeales</taxon>
        <taxon>Candidatus Hadarchaeaceae</taxon>
        <taxon>Candidatus Hadarchaeum</taxon>
    </lineage>
</organism>
<comment type="caution">
    <text evidence="2">The sequence shown here is derived from an EMBL/GenBank/DDBJ whole genome shotgun (WGS) entry which is preliminary data.</text>
</comment>
<sequence length="346" mass="38752">MVPMRDNSTEIRKVQKTGGATYIVSLPKDWVEENRIKPGDGLAIRRLEDASLQIIPPGTREKKTAAEAKIGISQGDDPYKIARKVISLYLVGYNVIHIVSETKITPIQREVIKNYVREKLVGAELIADSPSEMTIQVLLSYPELSVKDALRRMFLIASSMQKEAISALEKLDRGAAEEVIRLDDEVDRFSMYVIRQIKLAVQDPRSIKEIGLRNARDCLGYRLIVKSVERIADHAALIAEKVKLINKPLDKEVLRGIVNMSAFANALVEKSVLALFKEDYDIAEGIIVEKERAKSMEEKVAKLALEIPREDSINVRLITESLRRIAEYSSDIAEIVLNLTVGESTG</sequence>
<gene>
    <name evidence="2" type="ORF">APZ16_05670</name>
</gene>
<dbReference type="InterPro" id="IPR028366">
    <property type="entry name" value="PhoU"/>
</dbReference>
<dbReference type="GO" id="GO:0045936">
    <property type="term" value="P:negative regulation of phosphate metabolic process"/>
    <property type="evidence" value="ECO:0007669"/>
    <property type="project" value="InterPro"/>
</dbReference>
<evidence type="ECO:0000313" key="3">
    <source>
        <dbReference type="Proteomes" id="UP000074294"/>
    </source>
</evidence>
<proteinExistence type="predicted"/>
<dbReference type="PANTHER" id="PTHR42930:SF2">
    <property type="entry name" value="PHOU DOMAIN-CONTAINING PROTEIN"/>
    <property type="match status" value="1"/>
</dbReference>
<name>A0A147JWP2_HADYE</name>
<accession>A0A147JWP2</accession>
<evidence type="ECO:0000259" key="1">
    <source>
        <dbReference type="SMART" id="SM00966"/>
    </source>
</evidence>
<dbReference type="PANTHER" id="PTHR42930">
    <property type="entry name" value="PHOSPHATE-SPECIFIC TRANSPORT SYSTEM ACCESSORY PROTEIN PHOU"/>
    <property type="match status" value="1"/>
</dbReference>
<feature type="domain" description="SpoVT-AbrB" evidence="1">
    <location>
        <begin position="16"/>
        <end position="62"/>
    </location>
</feature>
<dbReference type="SMART" id="SM00966">
    <property type="entry name" value="SpoVT_AbrB"/>
    <property type="match status" value="1"/>
</dbReference>